<evidence type="ECO:0000256" key="1">
    <source>
        <dbReference type="ARBA" id="ARBA00022553"/>
    </source>
</evidence>
<evidence type="ECO:0000259" key="3">
    <source>
        <dbReference type="PROSITE" id="PS51857"/>
    </source>
</evidence>
<dbReference type="AlphaFoldDB" id="A0AAD9K596"/>
<protein>
    <recommendedName>
        <fullName evidence="3">CSD domain-containing protein</fullName>
    </recommendedName>
</protein>
<proteinExistence type="predicted"/>
<dbReference type="PANTHER" id="PTHR12962">
    <property type="entry name" value="CALCIUM-REGULATED HEAT STABLE PROTEIN CRHSP-24-RELATED"/>
    <property type="match status" value="1"/>
</dbReference>
<dbReference type="SUPFAM" id="SSF50249">
    <property type="entry name" value="Nucleic acid-binding proteins"/>
    <property type="match status" value="1"/>
</dbReference>
<dbReference type="PANTHER" id="PTHR12962:SF1">
    <property type="entry name" value="COLD SHOCK DOMAIN-CONTAINING PROTEIN CG9705"/>
    <property type="match status" value="1"/>
</dbReference>
<dbReference type="InterPro" id="IPR002059">
    <property type="entry name" value="CSP_DNA-bd"/>
</dbReference>
<dbReference type="Gene3D" id="2.40.50.140">
    <property type="entry name" value="Nucleic acid-binding proteins"/>
    <property type="match status" value="1"/>
</dbReference>
<dbReference type="GO" id="GO:0005737">
    <property type="term" value="C:cytoplasm"/>
    <property type="evidence" value="ECO:0007669"/>
    <property type="project" value="TreeGrafter"/>
</dbReference>
<dbReference type="InterPro" id="IPR052069">
    <property type="entry name" value="Ca-reg_mRNA-binding_domain"/>
</dbReference>
<dbReference type="FunFam" id="2.40.50.140:FF:000086">
    <property type="entry name" value="Cold shock domain-containing protein C2"/>
    <property type="match status" value="1"/>
</dbReference>
<gene>
    <name evidence="4" type="ORF">LSH36_67g00034</name>
</gene>
<dbReference type="InterPro" id="IPR011129">
    <property type="entry name" value="CSD"/>
</dbReference>
<name>A0AAD9K596_9ANNE</name>
<comment type="caution">
    <text evidence="4">The sequence shown here is derived from an EMBL/GenBank/DDBJ whole genome shotgun (WGS) entry which is preliminary data.</text>
</comment>
<sequence>MSVLDRVNNYNSKSSPSNRNSSMSEPQDIPERKERAPTGSPIASPVDHLFLVPSPVPTRRTRTYSASERALAGPTLCGTVKSFCRQQGHGFIIPRDGGEPLFVHISDIEGDFVPKEGDEVKYKRTPIPPKNEKFCAIHVHIVHPAEGVKHETWEEAVHHSPV</sequence>
<feature type="region of interest" description="Disordered" evidence="2">
    <location>
        <begin position="1"/>
        <end position="48"/>
    </location>
</feature>
<dbReference type="Proteomes" id="UP001208570">
    <property type="component" value="Unassembled WGS sequence"/>
</dbReference>
<evidence type="ECO:0000313" key="5">
    <source>
        <dbReference type="Proteomes" id="UP001208570"/>
    </source>
</evidence>
<dbReference type="EMBL" id="JAODUP010000067">
    <property type="protein sequence ID" value="KAK2164220.1"/>
    <property type="molecule type" value="Genomic_DNA"/>
</dbReference>
<feature type="domain" description="CSD" evidence="3">
    <location>
        <begin position="75"/>
        <end position="141"/>
    </location>
</feature>
<organism evidence="4 5">
    <name type="scientific">Paralvinella palmiformis</name>
    <dbReference type="NCBI Taxonomy" id="53620"/>
    <lineage>
        <taxon>Eukaryota</taxon>
        <taxon>Metazoa</taxon>
        <taxon>Spiralia</taxon>
        <taxon>Lophotrochozoa</taxon>
        <taxon>Annelida</taxon>
        <taxon>Polychaeta</taxon>
        <taxon>Sedentaria</taxon>
        <taxon>Canalipalpata</taxon>
        <taxon>Terebellida</taxon>
        <taxon>Terebelliformia</taxon>
        <taxon>Alvinellidae</taxon>
        <taxon>Paralvinella</taxon>
    </lineage>
</organism>
<evidence type="ECO:0000256" key="2">
    <source>
        <dbReference type="SAM" id="MobiDB-lite"/>
    </source>
</evidence>
<accession>A0AAD9K596</accession>
<keyword evidence="5" id="KW-1185">Reference proteome</keyword>
<keyword evidence="1" id="KW-0597">Phosphoprotein</keyword>
<dbReference type="GO" id="GO:0003730">
    <property type="term" value="F:mRNA 3'-UTR binding"/>
    <property type="evidence" value="ECO:0007669"/>
    <property type="project" value="TreeGrafter"/>
</dbReference>
<feature type="compositionally biased region" description="Low complexity" evidence="2">
    <location>
        <begin position="8"/>
        <end position="24"/>
    </location>
</feature>
<dbReference type="Pfam" id="PF00313">
    <property type="entry name" value="CSD"/>
    <property type="match status" value="1"/>
</dbReference>
<evidence type="ECO:0000313" key="4">
    <source>
        <dbReference type="EMBL" id="KAK2164220.1"/>
    </source>
</evidence>
<dbReference type="SMART" id="SM00357">
    <property type="entry name" value="CSP"/>
    <property type="match status" value="1"/>
</dbReference>
<dbReference type="InterPro" id="IPR012340">
    <property type="entry name" value="NA-bd_OB-fold"/>
</dbReference>
<reference evidence="4" key="1">
    <citation type="journal article" date="2023" name="Mol. Biol. Evol.">
        <title>Third-Generation Sequencing Reveals the Adaptive Role of the Epigenome in Three Deep-Sea Polychaetes.</title>
        <authorList>
            <person name="Perez M."/>
            <person name="Aroh O."/>
            <person name="Sun Y."/>
            <person name="Lan Y."/>
            <person name="Juniper S.K."/>
            <person name="Young C.R."/>
            <person name="Angers B."/>
            <person name="Qian P.Y."/>
        </authorList>
    </citation>
    <scope>NUCLEOTIDE SEQUENCE</scope>
    <source>
        <strain evidence="4">P08H-3</strain>
    </source>
</reference>
<dbReference type="PROSITE" id="PS51857">
    <property type="entry name" value="CSD_2"/>
    <property type="match status" value="1"/>
</dbReference>
<dbReference type="GO" id="GO:0043488">
    <property type="term" value="P:regulation of mRNA stability"/>
    <property type="evidence" value="ECO:0007669"/>
    <property type="project" value="TreeGrafter"/>
</dbReference>
<dbReference type="CDD" id="cd04458">
    <property type="entry name" value="CSP_CDS"/>
    <property type="match status" value="1"/>
</dbReference>